<reference evidence="3 4" key="1">
    <citation type="submission" date="2020-04" db="EMBL/GenBank/DDBJ databases">
        <authorList>
            <person name="Yoon J."/>
        </authorList>
    </citation>
    <scope>NUCLEOTIDE SEQUENCE [LARGE SCALE GENOMIC DNA]</scope>
    <source>
        <strain evidence="3 4">KMU-166</strain>
    </source>
</reference>
<keyword evidence="1" id="KW-0238">DNA-binding</keyword>
<dbReference type="PROSITE" id="PS50937">
    <property type="entry name" value="HTH_MERR_2"/>
    <property type="match status" value="1"/>
</dbReference>
<dbReference type="Proteomes" id="UP000765845">
    <property type="component" value="Unassembled WGS sequence"/>
</dbReference>
<keyword evidence="4" id="KW-1185">Reference proteome</keyword>
<dbReference type="PANTHER" id="PTHR30204:SF93">
    <property type="entry name" value="HTH MERR-TYPE DOMAIN-CONTAINING PROTEIN"/>
    <property type="match status" value="1"/>
</dbReference>
<dbReference type="Gene3D" id="1.10.1660.10">
    <property type="match status" value="1"/>
</dbReference>
<feature type="domain" description="HTH merR-type" evidence="2">
    <location>
        <begin position="33"/>
        <end position="101"/>
    </location>
</feature>
<dbReference type="SUPFAM" id="SSF46955">
    <property type="entry name" value="Putative DNA-binding domain"/>
    <property type="match status" value="1"/>
</dbReference>
<dbReference type="Pfam" id="PF13411">
    <property type="entry name" value="MerR_1"/>
    <property type="match status" value="1"/>
</dbReference>
<comment type="caution">
    <text evidence="3">The sequence shown here is derived from an EMBL/GenBank/DDBJ whole genome shotgun (WGS) entry which is preliminary data.</text>
</comment>
<dbReference type="EMBL" id="JAAWWK010000002">
    <property type="protein sequence ID" value="NKI17072.1"/>
    <property type="molecule type" value="Genomic_DNA"/>
</dbReference>
<sequence length="277" mass="30668">MTMRFPENTINTMAQYLPQSAEAADDSIEQKKEYSVEELALAANTTVRNIRAYQDRGVLPPPELRGRKGIYNNQHLSRLRLIANLLERGYTLSSIRELLDAMAQGIGLSEVLGMESAINSPWGNEAPVNVSMPTLVKMFGTKLTPNAIKKASDLGLFSVNGSQLRVSSMNTLKAAEELCATGIPLEELLEILAMMRGKVQPVADAFVKLVTHHVLEPYGDQALPPREEFPQIAELVWRLRPLAQIVVDAELGRSMDIAASRFLADKLESIMKQLPEE</sequence>
<accession>A0ABX1GD27</accession>
<evidence type="ECO:0000313" key="4">
    <source>
        <dbReference type="Proteomes" id="UP000765845"/>
    </source>
</evidence>
<dbReference type="InterPro" id="IPR009061">
    <property type="entry name" value="DNA-bd_dom_put_sf"/>
</dbReference>
<gene>
    <name evidence="3" type="ORF">HCU74_06510</name>
</gene>
<evidence type="ECO:0000259" key="2">
    <source>
        <dbReference type="PROSITE" id="PS50937"/>
    </source>
</evidence>
<evidence type="ECO:0000313" key="3">
    <source>
        <dbReference type="EMBL" id="NKI17072.1"/>
    </source>
</evidence>
<dbReference type="CDD" id="cd04778">
    <property type="entry name" value="HTH_MerR-like_sg2"/>
    <property type="match status" value="1"/>
</dbReference>
<dbReference type="InterPro" id="IPR000551">
    <property type="entry name" value="MerR-type_HTH_dom"/>
</dbReference>
<dbReference type="PANTHER" id="PTHR30204">
    <property type="entry name" value="REDOX-CYCLING DRUG-SENSING TRANSCRIPTIONAL ACTIVATOR SOXR"/>
    <property type="match status" value="1"/>
</dbReference>
<evidence type="ECO:0000256" key="1">
    <source>
        <dbReference type="ARBA" id="ARBA00023125"/>
    </source>
</evidence>
<proteinExistence type="predicted"/>
<dbReference type="SMART" id="SM00422">
    <property type="entry name" value="HTH_MERR"/>
    <property type="match status" value="1"/>
</dbReference>
<dbReference type="InterPro" id="IPR047057">
    <property type="entry name" value="MerR_fam"/>
</dbReference>
<protein>
    <submittedName>
        <fullName evidence="3">MerR family transcriptional regulator</fullName>
    </submittedName>
</protein>
<organism evidence="3 4">
    <name type="scientific">Spongiibacter thalassae</name>
    <dbReference type="NCBI Taxonomy" id="2721624"/>
    <lineage>
        <taxon>Bacteria</taxon>
        <taxon>Pseudomonadati</taxon>
        <taxon>Pseudomonadota</taxon>
        <taxon>Gammaproteobacteria</taxon>
        <taxon>Cellvibrionales</taxon>
        <taxon>Spongiibacteraceae</taxon>
        <taxon>Spongiibacter</taxon>
    </lineage>
</organism>
<name>A0ABX1GD27_9GAMM</name>